<accession>A0A1I5L139</accession>
<dbReference type="OrthoDB" id="8421754at2"/>
<dbReference type="AlphaFoldDB" id="A0A1I5L139"/>
<gene>
    <name evidence="1" type="ORF">SAMN04488047_101410</name>
</gene>
<reference evidence="1 2" key="1">
    <citation type="submission" date="2016-10" db="EMBL/GenBank/DDBJ databases">
        <authorList>
            <person name="de Groot N.N."/>
        </authorList>
    </citation>
    <scope>NUCLEOTIDE SEQUENCE [LARGE SCALE GENOMIC DNA]</scope>
    <source>
        <strain evidence="1 2">DSM 19547</strain>
    </source>
</reference>
<keyword evidence="2" id="KW-1185">Reference proteome</keyword>
<proteinExistence type="predicted"/>
<protein>
    <submittedName>
        <fullName evidence="1">Uncharacterized protein</fullName>
    </submittedName>
</protein>
<dbReference type="Proteomes" id="UP000199356">
    <property type="component" value="Unassembled WGS sequence"/>
</dbReference>
<evidence type="ECO:0000313" key="1">
    <source>
        <dbReference type="EMBL" id="SFO91007.1"/>
    </source>
</evidence>
<evidence type="ECO:0000313" key="2">
    <source>
        <dbReference type="Proteomes" id="UP000199356"/>
    </source>
</evidence>
<dbReference type="STRING" id="441119.SAMN04488047_101410"/>
<name>A0A1I5L139_9RHOB</name>
<organism evidence="1 2">
    <name type="scientific">Tranquillimonas alkanivorans</name>
    <dbReference type="NCBI Taxonomy" id="441119"/>
    <lineage>
        <taxon>Bacteria</taxon>
        <taxon>Pseudomonadati</taxon>
        <taxon>Pseudomonadota</taxon>
        <taxon>Alphaproteobacteria</taxon>
        <taxon>Rhodobacterales</taxon>
        <taxon>Roseobacteraceae</taxon>
        <taxon>Tranquillimonas</taxon>
    </lineage>
</organism>
<dbReference type="RefSeq" id="WP_093416967.1">
    <property type="nucleotide sequence ID" value="NZ_FOXA01000001.1"/>
</dbReference>
<dbReference type="EMBL" id="FOXA01000001">
    <property type="protein sequence ID" value="SFO91007.1"/>
    <property type="molecule type" value="Genomic_DNA"/>
</dbReference>
<sequence>MTEQSKKKACDRIVAKAAKEMVEGRGAPLGMMIDRMLTFAAAQAVRVEGSAKTAEKFRQLADKIEAGIFAHLESGQGKGRKH</sequence>